<dbReference type="InterPro" id="IPR008995">
    <property type="entry name" value="Mo/tungstate-bd_C_term_dom"/>
</dbReference>
<keyword evidence="6" id="KW-0472">Membrane</keyword>
<evidence type="ECO:0000256" key="3">
    <source>
        <dbReference type="ARBA" id="ARBA00022741"/>
    </source>
</evidence>
<dbReference type="InterPro" id="IPR012340">
    <property type="entry name" value="NA-bd_OB-fold"/>
</dbReference>
<dbReference type="InterPro" id="IPR003439">
    <property type="entry name" value="ABC_transporter-like_ATP-bd"/>
</dbReference>
<reference evidence="8 9" key="1">
    <citation type="submission" date="2019-01" db="EMBL/GenBank/DDBJ databases">
        <title>PMF-metabolizing Aryl O-demethylase.</title>
        <authorList>
            <person name="Kim M."/>
        </authorList>
    </citation>
    <scope>NUCLEOTIDE SEQUENCE [LARGE SCALE GENOMIC DNA]</scope>
    <source>
        <strain evidence="8 9">PMF1</strain>
    </source>
</reference>
<dbReference type="EMBL" id="CP035945">
    <property type="protein sequence ID" value="QBE97910.1"/>
    <property type="molecule type" value="Genomic_DNA"/>
</dbReference>
<dbReference type="GO" id="GO:0055052">
    <property type="term" value="C:ATP-binding cassette (ABC) transporter complex, substrate-binding subunit-containing"/>
    <property type="evidence" value="ECO:0007669"/>
    <property type="project" value="TreeGrafter"/>
</dbReference>
<dbReference type="PANTHER" id="PTHR43875">
    <property type="entry name" value="MALTODEXTRIN IMPORT ATP-BINDING PROTEIN MSMX"/>
    <property type="match status" value="1"/>
</dbReference>
<sequence>MARIRLDHVTKRYGKITALKDISIDVKDNEFYVIFGPAGAGKTSVLNLIAGISDPEEGDIRFDEAYMNYVEPRERNVAMVFENYALYPHKTVYENIASSMRTKKYRQPEDVVEREVRKVAEMMNITELLDRKPTQASNGQRQRIALGRALVRNPNVFLMDEPLAHLDAKLRNSMRKELKSMQEAFHTTTIYVTHDYTEAMSLGDRIAVINEGSICQIGTGSEVYYLPETEFVAKLFGDCEINILDGLVLEEEGEIVIRLPYGDETYTVPDDVKDKLRTAGVNQVDIGFRGWAIDYSREPRKGYVRGNIYTHEPLGNKVELTVSLGDDMIRFIVHVDEKFEIDEVIYLHFNMDKGIFFHSVTKEYLVRHNEEIMRGGGING</sequence>
<evidence type="ECO:0000256" key="4">
    <source>
        <dbReference type="ARBA" id="ARBA00022840"/>
    </source>
</evidence>
<keyword evidence="3" id="KW-0547">Nucleotide-binding</keyword>
<dbReference type="SMART" id="SM00382">
    <property type="entry name" value="AAA"/>
    <property type="match status" value="1"/>
</dbReference>
<dbReference type="PROSITE" id="PS50893">
    <property type="entry name" value="ABC_TRANSPORTER_2"/>
    <property type="match status" value="1"/>
</dbReference>
<dbReference type="CDD" id="cd03301">
    <property type="entry name" value="ABC_MalK_N"/>
    <property type="match status" value="1"/>
</dbReference>
<evidence type="ECO:0000256" key="6">
    <source>
        <dbReference type="ARBA" id="ARBA00023136"/>
    </source>
</evidence>
<dbReference type="GO" id="GO:0140359">
    <property type="term" value="F:ABC-type transporter activity"/>
    <property type="evidence" value="ECO:0007669"/>
    <property type="project" value="InterPro"/>
</dbReference>
<organism evidence="8 9">
    <name type="scientific">Blautia producta</name>
    <dbReference type="NCBI Taxonomy" id="33035"/>
    <lineage>
        <taxon>Bacteria</taxon>
        <taxon>Bacillati</taxon>
        <taxon>Bacillota</taxon>
        <taxon>Clostridia</taxon>
        <taxon>Lachnospirales</taxon>
        <taxon>Lachnospiraceae</taxon>
        <taxon>Blautia</taxon>
    </lineage>
</organism>
<dbReference type="KEGG" id="bpro:PMF13cell1_03473"/>
<dbReference type="Proteomes" id="UP000289794">
    <property type="component" value="Chromosome"/>
</dbReference>
<keyword evidence="8" id="KW-0378">Hydrolase</keyword>
<dbReference type="InterPro" id="IPR027417">
    <property type="entry name" value="P-loop_NTPase"/>
</dbReference>
<protein>
    <submittedName>
        <fullName evidence="8">Trehalose import ATP-binding protein SugC</fullName>
        <ecNumber evidence="8">3.6.3.-</ecNumber>
    </submittedName>
</protein>
<evidence type="ECO:0000259" key="7">
    <source>
        <dbReference type="PROSITE" id="PS50893"/>
    </source>
</evidence>
<dbReference type="InterPro" id="IPR047641">
    <property type="entry name" value="ABC_transpr_MalK/UgpC-like"/>
</dbReference>
<evidence type="ECO:0000313" key="8">
    <source>
        <dbReference type="EMBL" id="QBE97910.1"/>
    </source>
</evidence>
<keyword evidence="5" id="KW-1278">Translocase</keyword>
<dbReference type="Gene3D" id="2.40.50.140">
    <property type="entry name" value="Nucleic acid-binding proteins"/>
    <property type="match status" value="1"/>
</dbReference>
<keyword evidence="1" id="KW-0813">Transport</keyword>
<dbReference type="GO" id="GO:0008643">
    <property type="term" value="P:carbohydrate transport"/>
    <property type="evidence" value="ECO:0007669"/>
    <property type="project" value="InterPro"/>
</dbReference>
<dbReference type="GO" id="GO:0005524">
    <property type="term" value="F:ATP binding"/>
    <property type="evidence" value="ECO:0007669"/>
    <property type="project" value="UniProtKB-KW"/>
</dbReference>
<gene>
    <name evidence="8" type="primary">sugC_2</name>
    <name evidence="8" type="ORF">PMF13cell1_03473</name>
</gene>
<keyword evidence="4 8" id="KW-0067">ATP-binding</keyword>
<name>A0A4P6M2L2_9FIRM</name>
<dbReference type="AlphaFoldDB" id="A0A4P6M2L2"/>
<dbReference type="SUPFAM" id="SSF50331">
    <property type="entry name" value="MOP-like"/>
    <property type="match status" value="1"/>
</dbReference>
<evidence type="ECO:0000256" key="1">
    <source>
        <dbReference type="ARBA" id="ARBA00022448"/>
    </source>
</evidence>
<dbReference type="EC" id="3.6.3.-" evidence="8"/>
<proteinExistence type="predicted"/>
<accession>A0A4P6M2L2</accession>
<dbReference type="Gene3D" id="3.40.50.300">
    <property type="entry name" value="P-loop containing nucleotide triphosphate hydrolases"/>
    <property type="match status" value="1"/>
</dbReference>
<evidence type="ECO:0000313" key="9">
    <source>
        <dbReference type="Proteomes" id="UP000289794"/>
    </source>
</evidence>
<feature type="domain" description="ABC transporter" evidence="7">
    <location>
        <begin position="4"/>
        <end position="236"/>
    </location>
</feature>
<dbReference type="GO" id="GO:0016887">
    <property type="term" value="F:ATP hydrolysis activity"/>
    <property type="evidence" value="ECO:0007669"/>
    <property type="project" value="InterPro"/>
</dbReference>
<keyword evidence="2" id="KW-1003">Cell membrane</keyword>
<dbReference type="SUPFAM" id="SSF52540">
    <property type="entry name" value="P-loop containing nucleoside triphosphate hydrolases"/>
    <property type="match status" value="1"/>
</dbReference>
<dbReference type="InterPro" id="IPR003593">
    <property type="entry name" value="AAA+_ATPase"/>
</dbReference>
<dbReference type="RefSeq" id="WP_130181516.1">
    <property type="nucleotide sequence ID" value="NZ_CP035945.1"/>
</dbReference>
<dbReference type="Pfam" id="PF00005">
    <property type="entry name" value="ABC_tran"/>
    <property type="match status" value="1"/>
</dbReference>
<evidence type="ECO:0000256" key="5">
    <source>
        <dbReference type="ARBA" id="ARBA00022967"/>
    </source>
</evidence>
<dbReference type="FunFam" id="3.40.50.300:FF:000042">
    <property type="entry name" value="Maltose/maltodextrin ABC transporter, ATP-binding protein"/>
    <property type="match status" value="1"/>
</dbReference>
<dbReference type="Gene3D" id="2.40.50.100">
    <property type="match status" value="1"/>
</dbReference>
<evidence type="ECO:0000256" key="2">
    <source>
        <dbReference type="ARBA" id="ARBA00022475"/>
    </source>
</evidence>
<dbReference type="PANTHER" id="PTHR43875:SF15">
    <property type="entry name" value="TREHALOSE IMPORT ATP-BINDING PROTEIN SUGC"/>
    <property type="match status" value="1"/>
</dbReference>
<dbReference type="InterPro" id="IPR015855">
    <property type="entry name" value="ABC_transpr_MalK-like"/>
</dbReference>